<evidence type="ECO:0000313" key="2">
    <source>
        <dbReference type="EMBL" id="KAI1897310.1"/>
    </source>
</evidence>
<keyword evidence="3" id="KW-1185">Reference proteome</keyword>
<evidence type="ECO:0000256" key="1">
    <source>
        <dbReference type="SAM" id="MobiDB-lite"/>
    </source>
</evidence>
<comment type="caution">
    <text evidence="2">The sequence shown here is derived from an EMBL/GenBank/DDBJ whole genome shotgun (WGS) entry which is preliminary data.</text>
</comment>
<protein>
    <submittedName>
        <fullName evidence="2">Uncharacterized protein</fullName>
    </submittedName>
</protein>
<accession>A0A8T3DMD6</accession>
<feature type="compositionally biased region" description="Low complexity" evidence="1">
    <location>
        <begin position="167"/>
        <end position="177"/>
    </location>
</feature>
<feature type="compositionally biased region" description="Gly residues" evidence="1">
    <location>
        <begin position="54"/>
        <end position="67"/>
    </location>
</feature>
<dbReference type="EMBL" id="JAERUA010000007">
    <property type="protein sequence ID" value="KAI1897310.1"/>
    <property type="molecule type" value="Genomic_DNA"/>
</dbReference>
<dbReference type="Proteomes" id="UP000829720">
    <property type="component" value="Unassembled WGS sequence"/>
</dbReference>
<name>A0A8T3DMD6_9TELE</name>
<reference evidence="2" key="1">
    <citation type="submission" date="2021-01" db="EMBL/GenBank/DDBJ databases">
        <authorList>
            <person name="Zahm M."/>
            <person name="Roques C."/>
            <person name="Cabau C."/>
            <person name="Klopp C."/>
            <person name="Donnadieu C."/>
            <person name="Jouanno E."/>
            <person name="Lampietro C."/>
            <person name="Louis A."/>
            <person name="Herpin A."/>
            <person name="Echchiki A."/>
            <person name="Berthelot C."/>
            <person name="Parey E."/>
            <person name="Roest-Crollius H."/>
            <person name="Braasch I."/>
            <person name="Postlethwait J."/>
            <person name="Bobe J."/>
            <person name="Montfort J."/>
            <person name="Bouchez O."/>
            <person name="Begum T."/>
            <person name="Mejri S."/>
            <person name="Adams A."/>
            <person name="Chen W.-J."/>
            <person name="Guiguen Y."/>
        </authorList>
    </citation>
    <scope>NUCLEOTIDE SEQUENCE</scope>
    <source>
        <tissue evidence="2">Blood</tissue>
    </source>
</reference>
<feature type="region of interest" description="Disordered" evidence="1">
    <location>
        <begin position="43"/>
        <end position="77"/>
    </location>
</feature>
<gene>
    <name evidence="2" type="ORF">AGOR_G00082000</name>
</gene>
<proteinExistence type="predicted"/>
<feature type="region of interest" description="Disordered" evidence="1">
    <location>
        <begin position="167"/>
        <end position="194"/>
    </location>
</feature>
<feature type="region of interest" description="Disordered" evidence="1">
    <location>
        <begin position="410"/>
        <end position="461"/>
    </location>
</feature>
<sequence length="553" mass="59013">MVPPMESRHTVLRLHKPIRERSCISLYVPTARGRGFVYKHRAPPHTPPTDGHYGQTGAGPAGQGGGACESASKLQKGVSTELGQSTTRHHSDCEAGVTMGNQGTKIPVLCERRSNGKAPSSRSLQHSFRPIGASVHIARGLQWKKHRRVLEPKGPFSSQGLLALSGPGSGCSAPGSGDDYSEPHASSSGSQTCGSSTDLCSELSSYDNELYLELKSPSQNDTPGCGEEDVDRRAAGARVGVKLQELEELLHRVSLLSSPPLCASTPTGSLCEEGEEKEEEEVLAEGWEEALPALGEALACSLYGAMLMESLGDYGEWEGGRWSPLPGRSCLENTPDLPLPLSAVLSDIHTMPAHTPSVPTGTTPPPHATFRSGRSTSTSSLSSCSRWRSDSPMPAPLCPRLSQRILVLPQHPSEEEEEKEEPGNRASPGEARDKPRVTSGNKAGSGHPRLPHGASIRSLSSSDADRAILRQGDIWLAGRDEPLSRASRPDHLDFLRITPPEYDIISSSLDLTVSIAPTINPFPLIPLQTISPTLSNLLPSSCLPSKLLLLTAV</sequence>
<evidence type="ECO:0000313" key="3">
    <source>
        <dbReference type="Proteomes" id="UP000829720"/>
    </source>
</evidence>
<dbReference type="AlphaFoldDB" id="A0A8T3DMD6"/>
<organism evidence="2 3">
    <name type="scientific">Albula goreensis</name>
    <dbReference type="NCBI Taxonomy" id="1534307"/>
    <lineage>
        <taxon>Eukaryota</taxon>
        <taxon>Metazoa</taxon>
        <taxon>Chordata</taxon>
        <taxon>Craniata</taxon>
        <taxon>Vertebrata</taxon>
        <taxon>Euteleostomi</taxon>
        <taxon>Actinopterygii</taxon>
        <taxon>Neopterygii</taxon>
        <taxon>Teleostei</taxon>
        <taxon>Albuliformes</taxon>
        <taxon>Albulidae</taxon>
        <taxon>Albula</taxon>
    </lineage>
</organism>
<feature type="compositionally biased region" description="Low complexity" evidence="1">
    <location>
        <begin position="369"/>
        <end position="386"/>
    </location>
</feature>
<feature type="region of interest" description="Disordered" evidence="1">
    <location>
        <begin position="351"/>
        <end position="395"/>
    </location>
</feature>
<dbReference type="OrthoDB" id="427644at2759"/>